<keyword evidence="4" id="KW-1185">Reference proteome</keyword>
<evidence type="ECO:0000313" key="4">
    <source>
        <dbReference type="Proteomes" id="UP001430356"/>
    </source>
</evidence>
<gene>
    <name evidence="3" type="ORF">NESM_000686600</name>
</gene>
<keyword evidence="2" id="KW-1133">Transmembrane helix</keyword>
<sequence>MCSSSATVKRSCIALAARSRSTRRGGRVVSSMAQCSIMMSQTARRNVGRRSRSSDRCCSSTAVVVVLLWQTVVFSIASASTARSMSRPDTYSAYVHPWHR</sequence>
<comment type="caution">
    <text evidence="3">The sequence shown here is derived from an EMBL/GenBank/DDBJ whole genome shotgun (WGS) entry which is preliminary data.</text>
</comment>
<keyword evidence="2" id="KW-0812">Transmembrane</keyword>
<protein>
    <submittedName>
        <fullName evidence="3">Uncharacterized protein</fullName>
    </submittedName>
</protein>
<name>A0AAW0ET41_9TRYP</name>
<dbReference type="Proteomes" id="UP001430356">
    <property type="component" value="Unassembled WGS sequence"/>
</dbReference>
<reference evidence="3 4" key="1">
    <citation type="journal article" date="2021" name="MBio">
        <title>A New Model Trypanosomatid, Novymonas esmeraldas: Genomic Perception of Its 'Candidatus Pandoraea novymonadis' Endosymbiont.</title>
        <authorList>
            <person name="Zakharova A."/>
            <person name="Saura A."/>
            <person name="Butenko A."/>
            <person name="Podesvova L."/>
            <person name="Warmusova S."/>
            <person name="Kostygov A.Y."/>
            <person name="Nenarokova A."/>
            <person name="Lukes J."/>
            <person name="Opperdoes F.R."/>
            <person name="Yurchenko V."/>
        </authorList>
    </citation>
    <scope>NUCLEOTIDE SEQUENCE [LARGE SCALE GENOMIC DNA]</scope>
    <source>
        <strain evidence="3 4">E262AT.01</strain>
    </source>
</reference>
<evidence type="ECO:0000256" key="2">
    <source>
        <dbReference type="SAM" id="Phobius"/>
    </source>
</evidence>
<feature type="region of interest" description="Disordered" evidence="1">
    <location>
        <begin position="81"/>
        <end position="100"/>
    </location>
</feature>
<feature type="transmembrane region" description="Helical" evidence="2">
    <location>
        <begin position="57"/>
        <end position="77"/>
    </location>
</feature>
<proteinExistence type="predicted"/>
<dbReference type="AlphaFoldDB" id="A0AAW0ET41"/>
<organism evidence="3 4">
    <name type="scientific">Novymonas esmeraldas</name>
    <dbReference type="NCBI Taxonomy" id="1808958"/>
    <lineage>
        <taxon>Eukaryota</taxon>
        <taxon>Discoba</taxon>
        <taxon>Euglenozoa</taxon>
        <taxon>Kinetoplastea</taxon>
        <taxon>Metakinetoplastina</taxon>
        <taxon>Trypanosomatida</taxon>
        <taxon>Trypanosomatidae</taxon>
        <taxon>Novymonas</taxon>
    </lineage>
</organism>
<evidence type="ECO:0000313" key="3">
    <source>
        <dbReference type="EMBL" id="KAK7197387.1"/>
    </source>
</evidence>
<keyword evidence="2" id="KW-0472">Membrane</keyword>
<accession>A0AAW0ET41</accession>
<dbReference type="EMBL" id="JAECZO010000104">
    <property type="protein sequence ID" value="KAK7197387.1"/>
    <property type="molecule type" value="Genomic_DNA"/>
</dbReference>
<evidence type="ECO:0000256" key="1">
    <source>
        <dbReference type="SAM" id="MobiDB-lite"/>
    </source>
</evidence>